<evidence type="ECO:0000313" key="3">
    <source>
        <dbReference type="Proteomes" id="UP000277580"/>
    </source>
</evidence>
<dbReference type="InParanoid" id="A0A3N4KMS9"/>
<feature type="compositionally biased region" description="Basic and acidic residues" evidence="1">
    <location>
        <begin position="333"/>
        <end position="342"/>
    </location>
</feature>
<name>A0A3N4KMS9_9PEZI</name>
<dbReference type="Proteomes" id="UP000277580">
    <property type="component" value="Unassembled WGS sequence"/>
</dbReference>
<feature type="compositionally biased region" description="Polar residues" evidence="1">
    <location>
        <begin position="80"/>
        <end position="100"/>
    </location>
</feature>
<feature type="compositionally biased region" description="Polar residues" evidence="1">
    <location>
        <begin position="167"/>
        <end position="191"/>
    </location>
</feature>
<feature type="compositionally biased region" description="Polar residues" evidence="1">
    <location>
        <begin position="307"/>
        <end position="316"/>
    </location>
</feature>
<dbReference type="OrthoDB" id="5403318at2759"/>
<feature type="compositionally biased region" description="Low complexity" evidence="1">
    <location>
        <begin position="285"/>
        <end position="301"/>
    </location>
</feature>
<dbReference type="AlphaFoldDB" id="A0A3N4KMS9"/>
<sequence length="342" mass="36064">MNNFQFTVDGQIVDLDNFVPEERHLSPNDPAYALMDLYLGAKESQGSSQPSHAGSHRSGYETSGSKASKHSSRGGYETGGSATSGYPSSRTPTAASNRTSGVAGYLEAPPSQASHHSSRSYGSEHSTIRGEPSVHSHVSSSRHTEMGSPSIHSRASSRHTEMGAPSVHSNASSRHTDMGSRTPTVASNRTSGVAGYLEAPPSHASHHSSRSYGSEHSTIRGEPSVHSSHVSSRHTDMGAPSVRSHASSRHTEMASSSTHSRHTEAHAPSHVSHAASRRTEVYSPSHVSRSNTHHSSSSRVSAAPSIKRSSTGTLSGYDTVGPEDSLSSVGSKASEKSRASRR</sequence>
<evidence type="ECO:0000313" key="2">
    <source>
        <dbReference type="EMBL" id="RPB11800.1"/>
    </source>
</evidence>
<feature type="compositionally biased region" description="Polar residues" evidence="1">
    <location>
        <begin position="111"/>
        <end position="125"/>
    </location>
</feature>
<proteinExistence type="predicted"/>
<reference evidence="2 3" key="1">
    <citation type="journal article" date="2018" name="Nat. Ecol. Evol.">
        <title>Pezizomycetes genomes reveal the molecular basis of ectomycorrhizal truffle lifestyle.</title>
        <authorList>
            <person name="Murat C."/>
            <person name="Payen T."/>
            <person name="Noel B."/>
            <person name="Kuo A."/>
            <person name="Morin E."/>
            <person name="Chen J."/>
            <person name="Kohler A."/>
            <person name="Krizsan K."/>
            <person name="Balestrini R."/>
            <person name="Da Silva C."/>
            <person name="Montanini B."/>
            <person name="Hainaut M."/>
            <person name="Levati E."/>
            <person name="Barry K.W."/>
            <person name="Belfiori B."/>
            <person name="Cichocki N."/>
            <person name="Clum A."/>
            <person name="Dockter R.B."/>
            <person name="Fauchery L."/>
            <person name="Guy J."/>
            <person name="Iotti M."/>
            <person name="Le Tacon F."/>
            <person name="Lindquist E.A."/>
            <person name="Lipzen A."/>
            <person name="Malagnac F."/>
            <person name="Mello A."/>
            <person name="Molinier V."/>
            <person name="Miyauchi S."/>
            <person name="Poulain J."/>
            <person name="Riccioni C."/>
            <person name="Rubini A."/>
            <person name="Sitrit Y."/>
            <person name="Splivallo R."/>
            <person name="Traeger S."/>
            <person name="Wang M."/>
            <person name="Zifcakova L."/>
            <person name="Wipf D."/>
            <person name="Zambonelli A."/>
            <person name="Paolocci F."/>
            <person name="Nowrousian M."/>
            <person name="Ottonello S."/>
            <person name="Baldrian P."/>
            <person name="Spatafora J.W."/>
            <person name="Henrissat B."/>
            <person name="Nagy L.G."/>
            <person name="Aury J.M."/>
            <person name="Wincker P."/>
            <person name="Grigoriev I.V."/>
            <person name="Bonfante P."/>
            <person name="Martin F.M."/>
        </authorList>
    </citation>
    <scope>NUCLEOTIDE SEQUENCE [LARGE SCALE GENOMIC DNA]</scope>
    <source>
        <strain evidence="2 3">CCBAS932</strain>
    </source>
</reference>
<protein>
    <submittedName>
        <fullName evidence="2">Uncharacterized protein</fullName>
    </submittedName>
</protein>
<gene>
    <name evidence="2" type="ORF">P167DRAFT_606203</name>
</gene>
<organism evidence="2 3">
    <name type="scientific">Morchella conica CCBAS932</name>
    <dbReference type="NCBI Taxonomy" id="1392247"/>
    <lineage>
        <taxon>Eukaryota</taxon>
        <taxon>Fungi</taxon>
        <taxon>Dikarya</taxon>
        <taxon>Ascomycota</taxon>
        <taxon>Pezizomycotina</taxon>
        <taxon>Pezizomycetes</taxon>
        <taxon>Pezizales</taxon>
        <taxon>Morchellaceae</taxon>
        <taxon>Morchella</taxon>
    </lineage>
</organism>
<evidence type="ECO:0000256" key="1">
    <source>
        <dbReference type="SAM" id="MobiDB-lite"/>
    </source>
</evidence>
<dbReference type="EMBL" id="ML119133">
    <property type="protein sequence ID" value="RPB11800.1"/>
    <property type="molecule type" value="Genomic_DNA"/>
</dbReference>
<keyword evidence="3" id="KW-1185">Reference proteome</keyword>
<feature type="region of interest" description="Disordered" evidence="1">
    <location>
        <begin position="43"/>
        <end position="342"/>
    </location>
</feature>
<accession>A0A3N4KMS9</accession>